<name>A0A7Y0ATP8_9HYPH</name>
<dbReference type="InterPro" id="IPR018841">
    <property type="entry name" value="DUF2442"/>
</dbReference>
<reference evidence="2 3" key="1">
    <citation type="submission" date="2020-04" db="EMBL/GenBank/DDBJ databases">
        <title>Rhizobium sp. S-51 isolated from soil.</title>
        <authorList>
            <person name="Dahal R.H."/>
        </authorList>
    </citation>
    <scope>NUCLEOTIDE SEQUENCE [LARGE SCALE GENOMIC DNA]</scope>
    <source>
        <strain evidence="2 3">S-51</strain>
    </source>
</reference>
<dbReference type="Gene3D" id="3.30.2020.40">
    <property type="entry name" value="Uncharacterised protein PF10387, DUF2442"/>
    <property type="match status" value="1"/>
</dbReference>
<comment type="caution">
    <text evidence="2">The sequence shown here is derived from an EMBL/GenBank/DDBJ whole genome shotgun (WGS) entry which is preliminary data.</text>
</comment>
<dbReference type="EMBL" id="JABBGK010000001">
    <property type="protein sequence ID" value="NML73172.1"/>
    <property type="molecule type" value="Genomic_DNA"/>
</dbReference>
<dbReference type="Pfam" id="PF10387">
    <property type="entry name" value="DUF2442"/>
    <property type="match status" value="1"/>
</dbReference>
<sequence length="137" mass="14763">MAEVTDQELAEAKQRWNEERTERPVPVAVRFDPGSERVVVEFANGAAFLFPARSLEGLETATVSQLSEVELLGETGLHWETLDVDFTISGLMAGIFGSKVFMDAQRRGGQSRSPAKVAASRANGAKGGRPRKAGTLS</sequence>
<organism evidence="2 3">
    <name type="scientific">Rhizobium terricola</name>
    <dbReference type="NCBI Taxonomy" id="2728849"/>
    <lineage>
        <taxon>Bacteria</taxon>
        <taxon>Pseudomonadati</taxon>
        <taxon>Pseudomonadota</taxon>
        <taxon>Alphaproteobacteria</taxon>
        <taxon>Hyphomicrobiales</taxon>
        <taxon>Rhizobiaceae</taxon>
        <taxon>Rhizobium/Agrobacterium group</taxon>
        <taxon>Rhizobium</taxon>
    </lineage>
</organism>
<dbReference type="RefSeq" id="WP_169587283.1">
    <property type="nucleotide sequence ID" value="NZ_JABBGK010000001.1"/>
</dbReference>
<protein>
    <submittedName>
        <fullName evidence="2">DUF2442 domain-containing protein</fullName>
    </submittedName>
</protein>
<evidence type="ECO:0000256" key="1">
    <source>
        <dbReference type="SAM" id="MobiDB-lite"/>
    </source>
</evidence>
<accession>A0A7Y0ATP8</accession>
<feature type="region of interest" description="Disordered" evidence="1">
    <location>
        <begin position="1"/>
        <end position="22"/>
    </location>
</feature>
<gene>
    <name evidence="2" type="ORF">HHL25_03430</name>
</gene>
<feature type="compositionally biased region" description="Basic and acidic residues" evidence="1">
    <location>
        <begin position="10"/>
        <end position="22"/>
    </location>
</feature>
<feature type="compositionally biased region" description="Basic residues" evidence="1">
    <location>
        <begin position="128"/>
        <end position="137"/>
    </location>
</feature>
<feature type="region of interest" description="Disordered" evidence="1">
    <location>
        <begin position="107"/>
        <end position="137"/>
    </location>
</feature>
<dbReference type="AlphaFoldDB" id="A0A7Y0ATP8"/>
<evidence type="ECO:0000313" key="3">
    <source>
        <dbReference type="Proteomes" id="UP000541470"/>
    </source>
</evidence>
<keyword evidence="3" id="KW-1185">Reference proteome</keyword>
<evidence type="ECO:0000313" key="2">
    <source>
        <dbReference type="EMBL" id="NML73172.1"/>
    </source>
</evidence>
<proteinExistence type="predicted"/>
<dbReference type="Proteomes" id="UP000541470">
    <property type="component" value="Unassembled WGS sequence"/>
</dbReference>